<evidence type="ECO:0000256" key="4">
    <source>
        <dbReference type="SAM" id="MobiDB-lite"/>
    </source>
</evidence>
<organism evidence="8 9">
    <name type="scientific">Lachnellula willkommii</name>
    <dbReference type="NCBI Taxonomy" id="215461"/>
    <lineage>
        <taxon>Eukaryota</taxon>
        <taxon>Fungi</taxon>
        <taxon>Dikarya</taxon>
        <taxon>Ascomycota</taxon>
        <taxon>Pezizomycotina</taxon>
        <taxon>Leotiomycetes</taxon>
        <taxon>Helotiales</taxon>
        <taxon>Lachnaceae</taxon>
        <taxon>Lachnellula</taxon>
    </lineage>
</organism>
<dbReference type="PANTHER" id="PTHR45708:SF49">
    <property type="entry name" value="ENDOCHITINASE"/>
    <property type="match status" value="1"/>
</dbReference>
<name>A0A559MJG1_9HELO</name>
<dbReference type="SUPFAM" id="SSF57180">
    <property type="entry name" value="Cellulose-binding domain"/>
    <property type="match status" value="1"/>
</dbReference>
<feature type="signal peptide" evidence="5">
    <location>
        <begin position="1"/>
        <end position="19"/>
    </location>
</feature>
<dbReference type="GO" id="GO:0004568">
    <property type="term" value="F:chitinase activity"/>
    <property type="evidence" value="ECO:0007669"/>
    <property type="project" value="TreeGrafter"/>
</dbReference>
<dbReference type="EMBL" id="QGML01000186">
    <property type="protein sequence ID" value="TVY93098.1"/>
    <property type="molecule type" value="Genomic_DNA"/>
</dbReference>
<comment type="caution">
    <text evidence="8">The sequence shown here is derived from an EMBL/GenBank/DDBJ whole genome shotgun (WGS) entry which is preliminary data.</text>
</comment>
<evidence type="ECO:0000256" key="1">
    <source>
        <dbReference type="ARBA" id="ARBA00022729"/>
    </source>
</evidence>
<evidence type="ECO:0000259" key="6">
    <source>
        <dbReference type="PROSITE" id="PS51164"/>
    </source>
</evidence>
<evidence type="ECO:0000259" key="7">
    <source>
        <dbReference type="PROSITE" id="PS51910"/>
    </source>
</evidence>
<dbReference type="InterPro" id="IPR050542">
    <property type="entry name" value="Glycosyl_Hydrlase18_Chitinase"/>
</dbReference>
<dbReference type="PROSITE" id="PS00562">
    <property type="entry name" value="CBM1_1"/>
    <property type="match status" value="1"/>
</dbReference>
<protein>
    <submittedName>
        <fullName evidence="8">Endochitinase</fullName>
    </submittedName>
</protein>
<dbReference type="Pfam" id="PF00734">
    <property type="entry name" value="CBM_1"/>
    <property type="match status" value="1"/>
</dbReference>
<dbReference type="SUPFAM" id="SSF51445">
    <property type="entry name" value="(Trans)glycosidases"/>
    <property type="match status" value="1"/>
</dbReference>
<gene>
    <name evidence="8" type="primary">chi2</name>
    <name evidence="8" type="ORF">LAWI1_G001591</name>
</gene>
<keyword evidence="2" id="KW-0378">Hydrolase</keyword>
<dbReference type="PROSITE" id="PS51164">
    <property type="entry name" value="CBM1_2"/>
    <property type="match status" value="1"/>
</dbReference>
<keyword evidence="1 5" id="KW-0732">Signal</keyword>
<dbReference type="Proteomes" id="UP000315522">
    <property type="component" value="Unassembled WGS sequence"/>
</dbReference>
<dbReference type="PANTHER" id="PTHR45708">
    <property type="entry name" value="ENDOCHITINASE"/>
    <property type="match status" value="1"/>
</dbReference>
<dbReference type="InterPro" id="IPR001223">
    <property type="entry name" value="Glyco_hydro18_cat"/>
</dbReference>
<evidence type="ECO:0000256" key="2">
    <source>
        <dbReference type="ARBA" id="ARBA00022801"/>
    </source>
</evidence>
<reference evidence="8 9" key="1">
    <citation type="submission" date="2018-05" db="EMBL/GenBank/DDBJ databases">
        <title>Genome sequencing and assembly of the regulated plant pathogen Lachnellula willkommii and related sister species for the development of diagnostic species identification markers.</title>
        <authorList>
            <person name="Giroux E."/>
            <person name="Bilodeau G."/>
        </authorList>
    </citation>
    <scope>NUCLEOTIDE SEQUENCE [LARGE SCALE GENOMIC DNA]</scope>
    <source>
        <strain evidence="8 9">CBS 172.35</strain>
    </source>
</reference>
<dbReference type="GO" id="GO:0030248">
    <property type="term" value="F:cellulose binding"/>
    <property type="evidence" value="ECO:0007669"/>
    <property type="project" value="InterPro"/>
</dbReference>
<dbReference type="GO" id="GO:0005576">
    <property type="term" value="C:extracellular region"/>
    <property type="evidence" value="ECO:0007669"/>
    <property type="project" value="InterPro"/>
</dbReference>
<keyword evidence="3" id="KW-0326">Glycosidase</keyword>
<feature type="chain" id="PRO_5021835041" evidence="5">
    <location>
        <begin position="20"/>
        <end position="421"/>
    </location>
</feature>
<feature type="region of interest" description="Disordered" evidence="4">
    <location>
        <begin position="343"/>
        <end position="391"/>
    </location>
</feature>
<accession>A0A559MJG1</accession>
<feature type="compositionally biased region" description="Low complexity" evidence="4">
    <location>
        <begin position="347"/>
        <end position="380"/>
    </location>
</feature>
<dbReference type="InterPro" id="IPR017853">
    <property type="entry name" value="GH"/>
</dbReference>
<keyword evidence="9" id="KW-1185">Reference proteome</keyword>
<proteinExistence type="predicted"/>
<dbReference type="GO" id="GO:0005975">
    <property type="term" value="P:carbohydrate metabolic process"/>
    <property type="evidence" value="ECO:0007669"/>
    <property type="project" value="InterPro"/>
</dbReference>
<dbReference type="AlphaFoldDB" id="A0A559MJG1"/>
<dbReference type="Gene3D" id="3.20.20.80">
    <property type="entry name" value="Glycosidases"/>
    <property type="match status" value="1"/>
</dbReference>
<evidence type="ECO:0000313" key="8">
    <source>
        <dbReference type="EMBL" id="TVY93098.1"/>
    </source>
</evidence>
<dbReference type="InterPro" id="IPR000254">
    <property type="entry name" value="CBD"/>
</dbReference>
<evidence type="ECO:0000256" key="5">
    <source>
        <dbReference type="SAM" id="SignalP"/>
    </source>
</evidence>
<dbReference type="SMART" id="SM00236">
    <property type="entry name" value="fCBD"/>
    <property type="match status" value="1"/>
</dbReference>
<sequence>MHFSTILASLGILASLVSAAPYKASPRQASGAQNVVYWGQNGGGTIENNDLSTYCTSTSGIDIIVISFLYEFGNGNDIASGTIGQSCFITSAGVGQQCDALTSAIQTCQNNGVKIIISLGGASSSWSLSSQDEAEAIGQNLWDAYGNVATGSVPRPFNTTFVNGWDFDLESNSGNEYFQYMIAKLRSNFASDAANTYYITGAPQCPIPEPNMGEVIGNSTFDYLWVQFYNNNNYSIDPCSLGFDGNAPFNYDDWVTFIAGTPSADAKIFIGVPAAPLAANGSPSGETYYATPDQLSTLVAEYKSNSHFGGVMMWSAGFSDTNVNNGCTFAQDVHSILTTGEPCAGGSSSSTTTTTTSQTSTTSTTSSTSSTSTTTTTTSSAATGTPVPEWGQCGGTGYTGSTVCASPYSCVATSTWWSQCE</sequence>
<evidence type="ECO:0000256" key="3">
    <source>
        <dbReference type="ARBA" id="ARBA00023295"/>
    </source>
</evidence>
<evidence type="ECO:0000313" key="9">
    <source>
        <dbReference type="Proteomes" id="UP000315522"/>
    </source>
</evidence>
<dbReference type="InterPro" id="IPR035971">
    <property type="entry name" value="CBD_sf"/>
</dbReference>
<dbReference type="PROSITE" id="PS51910">
    <property type="entry name" value="GH18_2"/>
    <property type="match status" value="1"/>
</dbReference>
<dbReference type="Pfam" id="PF00704">
    <property type="entry name" value="Glyco_hydro_18"/>
    <property type="match status" value="1"/>
</dbReference>
<feature type="domain" description="GH18" evidence="7">
    <location>
        <begin position="32"/>
        <end position="340"/>
    </location>
</feature>
<feature type="domain" description="CBM1" evidence="6">
    <location>
        <begin position="385"/>
        <end position="421"/>
    </location>
</feature>